<dbReference type="EMBL" id="LZDH01000056">
    <property type="protein sequence ID" value="OBS30903.1"/>
    <property type="molecule type" value="Genomic_DNA"/>
</dbReference>
<keyword evidence="2" id="KW-1185">Reference proteome</keyword>
<dbReference type="AlphaFoldDB" id="A0A1A6DVM4"/>
<proteinExistence type="predicted"/>
<dbReference type="InterPro" id="IPR025612">
    <property type="entry name" value="YqjK"/>
</dbReference>
<evidence type="ECO:0000313" key="1">
    <source>
        <dbReference type="EMBL" id="OBS30903.1"/>
    </source>
</evidence>
<evidence type="ECO:0000313" key="2">
    <source>
        <dbReference type="Proteomes" id="UP000091969"/>
    </source>
</evidence>
<reference evidence="1 2" key="1">
    <citation type="submission" date="2016-06" db="EMBL/GenBank/DDBJ databases">
        <title>Genome sequence of Tepidimonas fonticaldi PL17.</title>
        <authorList>
            <person name="Pinnaka A.K."/>
        </authorList>
    </citation>
    <scope>NUCLEOTIDE SEQUENCE [LARGE SCALE GENOMIC DNA]</scope>
    <source>
        <strain evidence="1 2">PL17</strain>
    </source>
</reference>
<organism evidence="1 2">
    <name type="scientific">Tepidimonas fonticaldi</name>
    <dbReference type="NCBI Taxonomy" id="1101373"/>
    <lineage>
        <taxon>Bacteria</taxon>
        <taxon>Pseudomonadati</taxon>
        <taxon>Pseudomonadota</taxon>
        <taxon>Betaproteobacteria</taxon>
        <taxon>Burkholderiales</taxon>
        <taxon>Tepidimonas</taxon>
    </lineage>
</organism>
<accession>A0A1A6DVM4</accession>
<gene>
    <name evidence="1" type="ORF">A9O67_03790</name>
</gene>
<name>A0A1A6DVM4_9BURK</name>
<dbReference type="STRING" id="1101373.A9O67_03790"/>
<evidence type="ECO:0008006" key="3">
    <source>
        <dbReference type="Google" id="ProtNLM"/>
    </source>
</evidence>
<comment type="caution">
    <text evidence="1">The sequence shown here is derived from an EMBL/GenBank/DDBJ whole genome shotgun (WGS) entry which is preliminary data.</text>
</comment>
<protein>
    <recommendedName>
        <fullName evidence="3">YqjK-like protein</fullName>
    </recommendedName>
</protein>
<dbReference type="Proteomes" id="UP000091969">
    <property type="component" value="Unassembled WGS sequence"/>
</dbReference>
<sequence>MAGGEARERLAARRQALQQRSTELRERLAMHGAALAPAMDWADRAREGWRWMRAHPWVPLAAAAVLVLRRPRMVWRGVWWAWRGWRLWQRYAIWLDALGVRPGRRVPGVGGRAGRA</sequence>
<dbReference type="Pfam" id="PF13997">
    <property type="entry name" value="YqjK"/>
    <property type="match status" value="1"/>
</dbReference>